<keyword evidence="5" id="KW-1185">Reference proteome</keyword>
<dbReference type="SUPFAM" id="SSF55729">
    <property type="entry name" value="Acyl-CoA N-acyltransferases (Nat)"/>
    <property type="match status" value="1"/>
</dbReference>
<dbReference type="HOGENOM" id="CLU_119519_0_0_0"/>
<dbReference type="KEGG" id="pmx:PERMA_1160"/>
<evidence type="ECO:0000313" key="5">
    <source>
        <dbReference type="Proteomes" id="UP000001366"/>
    </source>
</evidence>
<dbReference type="InterPro" id="IPR045039">
    <property type="entry name" value="NSI-like"/>
</dbReference>
<evidence type="ECO:0000256" key="1">
    <source>
        <dbReference type="ARBA" id="ARBA00022679"/>
    </source>
</evidence>
<dbReference type="SMR" id="C0QQJ6"/>
<dbReference type="Proteomes" id="UP000001366">
    <property type="component" value="Chromosome"/>
</dbReference>
<name>C0QQJ6_PERMH</name>
<keyword evidence="4" id="KW-0456">Lyase</keyword>
<dbReference type="AlphaFoldDB" id="C0QQJ6"/>
<keyword evidence="2 4" id="KW-0012">Acyltransferase</keyword>
<keyword evidence="1 4" id="KW-0808">Transferase</keyword>
<protein>
    <submittedName>
        <fullName evidence="4">Bifunctional protein argHA</fullName>
        <ecNumber evidence="4">2.3.1.1</ecNumber>
        <ecNumber evidence="4">4.3.2.1</ecNumber>
    </submittedName>
</protein>
<reference evidence="4 5" key="1">
    <citation type="journal article" date="2009" name="J. Bacteriol.">
        <title>Complete and draft genome sequences of six members of the Aquificales.</title>
        <authorList>
            <person name="Reysenbach A.L."/>
            <person name="Hamamura N."/>
            <person name="Podar M."/>
            <person name="Griffiths E."/>
            <person name="Ferreira S."/>
            <person name="Hochstein R."/>
            <person name="Heidelberg J."/>
            <person name="Johnson J."/>
            <person name="Mead D."/>
            <person name="Pohorille A."/>
            <person name="Sarmiento M."/>
            <person name="Schweighofer K."/>
            <person name="Seshadri R."/>
            <person name="Voytek M.A."/>
        </authorList>
    </citation>
    <scope>NUCLEOTIDE SEQUENCE [LARGE SCALE GENOMIC DNA]</scope>
    <source>
        <strain evidence="5">DSM 14350 / EX-H1</strain>
    </source>
</reference>
<organism evidence="4 5">
    <name type="scientific">Persephonella marina (strain DSM 14350 / EX-H1)</name>
    <dbReference type="NCBI Taxonomy" id="123214"/>
    <lineage>
        <taxon>Bacteria</taxon>
        <taxon>Pseudomonadati</taxon>
        <taxon>Aquificota</taxon>
        <taxon>Aquificia</taxon>
        <taxon>Aquificales</taxon>
        <taxon>Hydrogenothermaceae</taxon>
        <taxon>Persephonella</taxon>
    </lineage>
</organism>
<evidence type="ECO:0000256" key="2">
    <source>
        <dbReference type="ARBA" id="ARBA00023315"/>
    </source>
</evidence>
<gene>
    <name evidence="4" type="ordered locus">PERMA_1160</name>
</gene>
<dbReference type="GO" id="GO:0004056">
    <property type="term" value="F:argininosuccinate lyase activity"/>
    <property type="evidence" value="ECO:0007669"/>
    <property type="project" value="UniProtKB-EC"/>
</dbReference>
<dbReference type="Gene3D" id="3.40.630.30">
    <property type="match status" value="1"/>
</dbReference>
<feature type="domain" description="N-acetyltransferase" evidence="3">
    <location>
        <begin position="2"/>
        <end position="152"/>
    </location>
</feature>
<dbReference type="EC" id="2.3.1.1" evidence="4"/>
<dbReference type="CDD" id="cd04301">
    <property type="entry name" value="NAT_SF"/>
    <property type="match status" value="1"/>
</dbReference>
<dbReference type="InterPro" id="IPR016181">
    <property type="entry name" value="Acyl_CoA_acyltransferase"/>
</dbReference>
<dbReference type="PaxDb" id="123214-PERMA_1160"/>
<dbReference type="InterPro" id="IPR000182">
    <property type="entry name" value="GNAT_dom"/>
</dbReference>
<dbReference type="Pfam" id="PF00583">
    <property type="entry name" value="Acetyltransf_1"/>
    <property type="match status" value="1"/>
</dbReference>
<dbReference type="PANTHER" id="PTHR43626">
    <property type="entry name" value="ACYL-COA N-ACYLTRANSFERASE"/>
    <property type="match status" value="1"/>
</dbReference>
<evidence type="ECO:0000259" key="3">
    <source>
        <dbReference type="PROSITE" id="PS51186"/>
    </source>
</evidence>
<evidence type="ECO:0000313" key="4">
    <source>
        <dbReference type="EMBL" id="ACO03398.1"/>
    </source>
</evidence>
<dbReference type="PROSITE" id="PS51186">
    <property type="entry name" value="GNAT"/>
    <property type="match status" value="1"/>
</dbReference>
<dbReference type="OrthoDB" id="9793138at2"/>
<sequence length="155" mass="17811">MTGIRKANVKDAHQIFKILQSYAIKGILLPRSLNSIYEHIRDFFVYEIDGKIAGVCSLHIFWEDLAEIKSLAVLPEYQGRGIGKKLVERCIEDARSLGVKKVFALTYVPQFFEKLGFRTVEKSEFPQKVWTECIHCVKFNECSEVPVLLNLEDQS</sequence>
<dbReference type="GO" id="GO:0005737">
    <property type="term" value="C:cytoplasm"/>
    <property type="evidence" value="ECO:0007669"/>
    <property type="project" value="TreeGrafter"/>
</dbReference>
<dbReference type="RefSeq" id="WP_012675637.1">
    <property type="nucleotide sequence ID" value="NC_012440.1"/>
</dbReference>
<dbReference type="EC" id="4.3.2.1" evidence="4"/>
<dbReference type="EMBL" id="CP001230">
    <property type="protein sequence ID" value="ACO03398.1"/>
    <property type="molecule type" value="Genomic_DNA"/>
</dbReference>
<dbReference type="PANTHER" id="PTHR43626:SF4">
    <property type="entry name" value="GCN5-RELATED N-ACETYLTRANSFERASE 2, CHLOROPLASTIC"/>
    <property type="match status" value="1"/>
</dbReference>
<proteinExistence type="predicted"/>
<accession>C0QQJ6</accession>
<dbReference type="NCBIfam" id="NF005840">
    <property type="entry name" value="PRK07757.1"/>
    <property type="match status" value="1"/>
</dbReference>
<dbReference type="STRING" id="123214.PERMA_1160"/>
<dbReference type="GO" id="GO:0008080">
    <property type="term" value="F:N-acetyltransferase activity"/>
    <property type="evidence" value="ECO:0007669"/>
    <property type="project" value="InterPro"/>
</dbReference>
<dbReference type="eggNOG" id="COG1246">
    <property type="taxonomic scope" value="Bacteria"/>
</dbReference>